<dbReference type="InterPro" id="IPR011008">
    <property type="entry name" value="Dimeric_a/b-barrel"/>
</dbReference>
<dbReference type="Pfam" id="PF03992">
    <property type="entry name" value="ABM"/>
    <property type="match status" value="1"/>
</dbReference>
<dbReference type="RefSeq" id="WP_088149118.1">
    <property type="nucleotide sequence ID" value="NZ_NHON01000001.1"/>
</dbReference>
<dbReference type="InterPro" id="IPR007138">
    <property type="entry name" value="ABM_dom"/>
</dbReference>
<dbReference type="OrthoDB" id="9812754at2"/>
<dbReference type="InterPro" id="IPR050744">
    <property type="entry name" value="AI-2_Isomerase_LsrG"/>
</dbReference>
<dbReference type="Gene3D" id="3.30.70.100">
    <property type="match status" value="1"/>
</dbReference>
<evidence type="ECO:0000313" key="3">
    <source>
        <dbReference type="Proteomes" id="UP000196655"/>
    </source>
</evidence>
<reference evidence="3" key="1">
    <citation type="submission" date="2017-05" db="EMBL/GenBank/DDBJ databases">
        <authorList>
            <person name="Macchi M."/>
            <person name="Festa S."/>
            <person name="Coppotelli B.M."/>
            <person name="Morelli I.S."/>
        </authorList>
    </citation>
    <scope>NUCLEOTIDE SEQUENCE [LARGE SCALE GENOMIC DNA]</scope>
    <source>
        <strain evidence="3">I</strain>
    </source>
</reference>
<feature type="domain" description="ABM" evidence="1">
    <location>
        <begin position="5"/>
        <end position="98"/>
    </location>
</feature>
<dbReference type="EMBL" id="NHON01000001">
    <property type="protein sequence ID" value="OWJ69128.1"/>
    <property type="molecule type" value="Genomic_DNA"/>
</dbReference>
<organism evidence="2 3">
    <name type="scientific">Inquilinus limosus</name>
    <dbReference type="NCBI Taxonomy" id="171674"/>
    <lineage>
        <taxon>Bacteria</taxon>
        <taxon>Pseudomonadati</taxon>
        <taxon>Pseudomonadota</taxon>
        <taxon>Alphaproteobacteria</taxon>
        <taxon>Rhodospirillales</taxon>
        <taxon>Rhodospirillaceae</taxon>
        <taxon>Inquilinus</taxon>
    </lineage>
</organism>
<dbReference type="STRING" id="1122125.GCA_000423185_05648"/>
<comment type="caution">
    <text evidence="2">The sequence shown here is derived from an EMBL/GenBank/DDBJ whole genome shotgun (WGS) entry which is preliminary data.</text>
</comment>
<dbReference type="PROSITE" id="PS51725">
    <property type="entry name" value="ABM"/>
    <property type="match status" value="1"/>
</dbReference>
<dbReference type="Proteomes" id="UP000196655">
    <property type="component" value="Unassembled WGS sequence"/>
</dbReference>
<dbReference type="PANTHER" id="PTHR33336">
    <property type="entry name" value="QUINOL MONOOXYGENASE YGIN-RELATED"/>
    <property type="match status" value="1"/>
</dbReference>
<keyword evidence="3" id="KW-1185">Reference proteome</keyword>
<dbReference type="GO" id="GO:0003824">
    <property type="term" value="F:catalytic activity"/>
    <property type="evidence" value="ECO:0007669"/>
    <property type="project" value="TreeGrafter"/>
</dbReference>
<name>A0A211ZV08_9PROT</name>
<dbReference type="AlphaFoldDB" id="A0A211ZV08"/>
<dbReference type="SUPFAM" id="SSF54909">
    <property type="entry name" value="Dimeric alpha+beta barrel"/>
    <property type="match status" value="1"/>
</dbReference>
<evidence type="ECO:0000259" key="1">
    <source>
        <dbReference type="PROSITE" id="PS51725"/>
    </source>
</evidence>
<evidence type="ECO:0000313" key="2">
    <source>
        <dbReference type="EMBL" id="OWJ69128.1"/>
    </source>
</evidence>
<protein>
    <recommendedName>
        <fullName evidence="1">ABM domain-containing protein</fullName>
    </recommendedName>
</protein>
<dbReference type="PANTHER" id="PTHR33336:SF3">
    <property type="entry name" value="ABM DOMAIN-CONTAINING PROTEIN"/>
    <property type="match status" value="1"/>
</dbReference>
<proteinExistence type="predicted"/>
<sequence>MPDPYIRLAELEIDPARREEFSAAIRDEIEIAIRVEPGVLALHAVFEKDNPARVRVFEIYADESAYRTHLDTPHFRKFRAATEAMVRSRRLLDAVPIVLGAKAG</sequence>
<accession>A0A211ZV08</accession>
<gene>
    <name evidence="2" type="ORF">BWR60_00920</name>
</gene>